<dbReference type="PROSITE" id="PS50088">
    <property type="entry name" value="ANK_REPEAT"/>
    <property type="match status" value="1"/>
</dbReference>
<evidence type="ECO:0000256" key="3">
    <source>
        <dbReference type="PROSITE-ProRule" id="PRU00023"/>
    </source>
</evidence>
<evidence type="ECO:0000313" key="5">
    <source>
        <dbReference type="Proteomes" id="UP000658390"/>
    </source>
</evidence>
<dbReference type="Pfam" id="PF00023">
    <property type="entry name" value="Ank"/>
    <property type="match status" value="1"/>
</dbReference>
<keyword evidence="2 3" id="KW-0040">ANK repeat</keyword>
<dbReference type="InterPro" id="IPR051165">
    <property type="entry name" value="Multifunctional_ANK_Repeat"/>
</dbReference>
<dbReference type="PANTHER" id="PTHR24123:SF129">
    <property type="entry name" value="PROTEIN, PUTATIVE-RELATED"/>
    <property type="match status" value="1"/>
</dbReference>
<accession>A0A8I1FK89</accession>
<protein>
    <submittedName>
        <fullName evidence="4">Ankyrin repeat domain-containing protein</fullName>
    </submittedName>
</protein>
<keyword evidence="1" id="KW-0677">Repeat</keyword>
<dbReference type="SMART" id="SM00248">
    <property type="entry name" value="ANK"/>
    <property type="match status" value="5"/>
</dbReference>
<evidence type="ECO:0000256" key="1">
    <source>
        <dbReference type="ARBA" id="ARBA00022737"/>
    </source>
</evidence>
<dbReference type="Proteomes" id="UP000658390">
    <property type="component" value="Unassembled WGS sequence"/>
</dbReference>
<sequence>MNNLAVLPTPSNLFRTLLTATGYRLWLENKGLDRDIDHLALEKRPGSNFDLLEHIQAQWLRAIRDDAGSDWSNLVESAWNRHSKMLRSLARKTDTTGMIQDRARPAIFRMLVIPEISGFVRRIHQELPLLDVQQWWDSPFAAWFIIAEQQSSLSAKQLLARLANHVDLDERTLERWQQGSVIGKGLWPYRDTVEAVFFECKLPSRQVERLTGWLIMVVAIQSLPAELRNTVKRDFFMQGQQPLKKEEQFIALLKHEAADRHSLPVRDQVAPVLNEIHSLFANAVGNHNAIRDRLDWLRSLCERSTPEIYAAHEYLWRWFSARLAANLGEKDNALKLYAIACHAAWWRAGQNQHPLLHEALCYAVGMGEQIQANHYWDKCFLLGLNNSPKRELDEQAMRLICFEFERLFAPQKAQKRIPPAIRFEVMEKPFVLPPRDLKAPNALRKHADGRVRYTPLMNAVLWGELDHVKTLIQAGGDPNAFIDESGENALIMALRRTQDRQDPDIFNYLLTLDIHSETANRPASTKRETPLQIAMNMADVKVVERLIVLGADIEQPCFNSPSALIYAMALLHGSIHASDPAQLKAYLDGRVPADAFDAKNGAILDCELSAQRLSVHAMLADPRKKLIFEAVVQHYSRTINERRKVVMTLLAKEADPNRRYPDFNGHRDLWTPTLFAAQLGDLDVLKAMIEAGGNPWLSLEEDCLGDEKNALWVAVIYKRQNVIEYLLTLLPERATH</sequence>
<dbReference type="SUPFAM" id="SSF48403">
    <property type="entry name" value="Ankyrin repeat"/>
    <property type="match status" value="1"/>
</dbReference>
<dbReference type="AlphaFoldDB" id="A0A8I1FK89"/>
<name>A0A8I1FK89_9PSED</name>
<dbReference type="PANTHER" id="PTHR24123">
    <property type="entry name" value="ANKYRIN REPEAT-CONTAINING"/>
    <property type="match status" value="1"/>
</dbReference>
<dbReference type="RefSeq" id="WP_198821334.1">
    <property type="nucleotide sequence ID" value="NZ_JAEKCZ010000004.1"/>
</dbReference>
<dbReference type="PROSITE" id="PS50297">
    <property type="entry name" value="ANK_REP_REGION"/>
    <property type="match status" value="1"/>
</dbReference>
<proteinExistence type="predicted"/>
<organism evidence="4 5">
    <name type="scientific">Pseudomonas psychrophila</name>
    <dbReference type="NCBI Taxonomy" id="122355"/>
    <lineage>
        <taxon>Bacteria</taxon>
        <taxon>Pseudomonadati</taxon>
        <taxon>Pseudomonadota</taxon>
        <taxon>Gammaproteobacteria</taxon>
        <taxon>Pseudomonadales</taxon>
        <taxon>Pseudomonadaceae</taxon>
        <taxon>Pseudomonas</taxon>
    </lineage>
</organism>
<comment type="caution">
    <text evidence="4">The sequence shown here is derived from an EMBL/GenBank/DDBJ whole genome shotgun (WGS) entry which is preliminary data.</text>
</comment>
<feature type="repeat" description="ANK" evidence="3">
    <location>
        <begin position="526"/>
        <end position="554"/>
    </location>
</feature>
<evidence type="ECO:0000256" key="2">
    <source>
        <dbReference type="ARBA" id="ARBA00023043"/>
    </source>
</evidence>
<dbReference type="InterPro" id="IPR002110">
    <property type="entry name" value="Ankyrin_rpt"/>
</dbReference>
<reference evidence="4" key="1">
    <citation type="submission" date="2020-12" db="EMBL/GenBank/DDBJ databases">
        <title>Antibiotic resistance and phylogeny of Pseudomonas spp. isolated over three decades from chicken meat in the Norwegian food chain.</title>
        <authorList>
            <person name="Moen B."/>
        </authorList>
    </citation>
    <scope>NUCLEOTIDE SEQUENCE</scope>
    <source>
        <strain evidence="4">MF6762</strain>
    </source>
</reference>
<gene>
    <name evidence="4" type="ORF">JFT45_06080</name>
</gene>
<dbReference type="InterPro" id="IPR036770">
    <property type="entry name" value="Ankyrin_rpt-contain_sf"/>
</dbReference>
<dbReference type="Gene3D" id="1.25.40.20">
    <property type="entry name" value="Ankyrin repeat-containing domain"/>
    <property type="match status" value="2"/>
</dbReference>
<evidence type="ECO:0000313" key="4">
    <source>
        <dbReference type="EMBL" id="MBJ2256087.1"/>
    </source>
</evidence>
<dbReference type="EMBL" id="JAEKCZ010000004">
    <property type="protein sequence ID" value="MBJ2256087.1"/>
    <property type="molecule type" value="Genomic_DNA"/>
</dbReference>